<dbReference type="PANTHER" id="PTHR34675">
    <property type="entry name" value="PROTEIN TRIGALACTOSYLDIACYLGLYCEROL 2, CHLOROPLASTIC"/>
    <property type="match status" value="1"/>
</dbReference>
<evidence type="ECO:0000313" key="4">
    <source>
        <dbReference type="EMBL" id="NEZ59242.1"/>
    </source>
</evidence>
<gene>
    <name evidence="4" type="ORF">DXZ20_27080</name>
</gene>
<accession>A0A6M0RU03</accession>
<dbReference type="RefSeq" id="WP_163702178.1">
    <property type="nucleotide sequence ID" value="NZ_QXHD01000004.1"/>
</dbReference>
<comment type="caution">
    <text evidence="4">The sequence shown here is derived from an EMBL/GenBank/DDBJ whole genome shotgun (WGS) entry which is preliminary data.</text>
</comment>
<keyword evidence="5" id="KW-1185">Reference proteome</keyword>
<dbReference type="AlphaFoldDB" id="A0A6M0RU03"/>
<dbReference type="Pfam" id="PF02470">
    <property type="entry name" value="MlaD"/>
    <property type="match status" value="1"/>
</dbReference>
<keyword evidence="2" id="KW-0472">Membrane</keyword>
<name>A0A6M0RU03_9CYAN</name>
<evidence type="ECO:0000259" key="3">
    <source>
        <dbReference type="Pfam" id="PF02470"/>
    </source>
</evidence>
<dbReference type="Proteomes" id="UP000481033">
    <property type="component" value="Unassembled WGS sequence"/>
</dbReference>
<dbReference type="EMBL" id="QXHD01000004">
    <property type="protein sequence ID" value="NEZ59242.1"/>
    <property type="molecule type" value="Genomic_DNA"/>
</dbReference>
<feature type="transmembrane region" description="Helical" evidence="2">
    <location>
        <begin position="12"/>
        <end position="31"/>
    </location>
</feature>
<dbReference type="InterPro" id="IPR039342">
    <property type="entry name" value="TGD2-like"/>
</dbReference>
<dbReference type="InterPro" id="IPR003399">
    <property type="entry name" value="Mce/MlaD"/>
</dbReference>
<sequence length="452" mass="48566">MRARTIREGSVGLLVLAGVALFGGLVIWLRGVNYGQRSYRLLVDFESANGILEGSAVSYRGVQVGQITRMTPSSNTVVVEIQINKSDLRIPAESVIKTSQSGLIGETTIAIQPPSDVSVNDDSLPEPIARDCDSSVILCNGDRVNGLVGVNYEDLLESSQEISEALADPELLADAREILDNTRQISGNVVGLTDEVTLMAQSLRNEIQPLSVSARQTLASVSEAANQLEATTVRTSEQLDVTLTQVNTMLASNQDDLAITLDNISASTGQLRLALDTLSPVIQDGTLVNNIELLATNAAVASQDLRDISSRLNTSENLVLLQQTIESARDVFQSAQKIMADVDTLTGDPTLRSNVRDLLNSLSNLVSYTGDLEDQTEVAAQLNHQGQIVTDLEHSLEEASILDAPADTTEPEMDEAVPVLRYNGERYVTDLANSAPLSPVNDPTKNDPTKSE</sequence>
<keyword evidence="2" id="KW-0812">Transmembrane</keyword>
<keyword evidence="2" id="KW-1133">Transmembrane helix</keyword>
<feature type="domain" description="Mce/MlaD" evidence="3">
    <location>
        <begin position="38"/>
        <end position="114"/>
    </location>
</feature>
<evidence type="ECO:0000256" key="1">
    <source>
        <dbReference type="SAM" id="MobiDB-lite"/>
    </source>
</evidence>
<reference evidence="4 5" key="1">
    <citation type="journal article" date="2020" name="Microb. Ecol.">
        <title>Ecogenomics of the Marine Benthic Filamentous Cyanobacterium Adonisia.</title>
        <authorList>
            <person name="Walter J.M."/>
            <person name="Coutinho F.H."/>
            <person name="Leomil L."/>
            <person name="Hargreaves P.I."/>
            <person name="Campeao M.E."/>
            <person name="Vieira V.V."/>
            <person name="Silva B.S."/>
            <person name="Fistarol G.O."/>
            <person name="Salomon P.S."/>
            <person name="Sawabe T."/>
            <person name="Mino S."/>
            <person name="Hosokawa M."/>
            <person name="Miyashita H."/>
            <person name="Maruyama F."/>
            <person name="van Verk M.C."/>
            <person name="Dutilh B.E."/>
            <person name="Thompson C.C."/>
            <person name="Thompson F.L."/>
        </authorList>
    </citation>
    <scope>NUCLEOTIDE SEQUENCE [LARGE SCALE GENOMIC DNA]</scope>
    <source>
        <strain evidence="4 5">CCMR0081</strain>
    </source>
</reference>
<dbReference type="PANTHER" id="PTHR34675:SF1">
    <property type="entry name" value="PROTEIN TRIGALACTOSYLDIACYLGLYCEROL 2, CHLOROPLASTIC"/>
    <property type="match status" value="1"/>
</dbReference>
<evidence type="ECO:0000313" key="5">
    <source>
        <dbReference type="Proteomes" id="UP000481033"/>
    </source>
</evidence>
<proteinExistence type="predicted"/>
<organism evidence="4 5">
    <name type="scientific">Adonisia turfae CCMR0081</name>
    <dbReference type="NCBI Taxonomy" id="2292702"/>
    <lineage>
        <taxon>Bacteria</taxon>
        <taxon>Bacillati</taxon>
        <taxon>Cyanobacteriota</taxon>
        <taxon>Adonisia</taxon>
        <taxon>Adonisia turfae</taxon>
    </lineage>
</organism>
<protein>
    <submittedName>
        <fullName evidence="4">MCE family protein</fullName>
    </submittedName>
</protein>
<feature type="region of interest" description="Disordered" evidence="1">
    <location>
        <begin position="431"/>
        <end position="452"/>
    </location>
</feature>
<evidence type="ECO:0000256" key="2">
    <source>
        <dbReference type="SAM" id="Phobius"/>
    </source>
</evidence>